<feature type="domain" description="PTS EIIA type-4" evidence="2">
    <location>
        <begin position="1"/>
        <end position="111"/>
    </location>
</feature>
<evidence type="ECO:0000259" key="2">
    <source>
        <dbReference type="PROSITE" id="PS51096"/>
    </source>
</evidence>
<dbReference type="PANTHER" id="PTHR33799">
    <property type="entry name" value="PTS PERMEASE-RELATED-RELATED"/>
    <property type="match status" value="1"/>
</dbReference>
<dbReference type="AlphaFoldDB" id="A0A0R1WDD5"/>
<evidence type="ECO:0000313" key="4">
    <source>
        <dbReference type="Proteomes" id="UP000051302"/>
    </source>
</evidence>
<dbReference type="PATRIC" id="fig|1423774.3.peg.925"/>
<keyword evidence="4" id="KW-1185">Reference proteome</keyword>
<dbReference type="Proteomes" id="UP000051302">
    <property type="component" value="Unassembled WGS sequence"/>
</dbReference>
<dbReference type="InterPro" id="IPR036662">
    <property type="entry name" value="PTS_EIIA_man-typ_sf"/>
</dbReference>
<dbReference type="Gene3D" id="3.40.50.510">
    <property type="entry name" value="Phosphotransferase system, mannose-type IIA component"/>
    <property type="match status" value="1"/>
</dbReference>
<evidence type="ECO:0000313" key="3">
    <source>
        <dbReference type="EMBL" id="KRM15791.1"/>
    </source>
</evidence>
<dbReference type="PANTHER" id="PTHR33799:SF1">
    <property type="entry name" value="PTS SYSTEM MANNOSE-SPECIFIC EIIAB COMPONENT-RELATED"/>
    <property type="match status" value="1"/>
</dbReference>
<dbReference type="PROSITE" id="PS51096">
    <property type="entry name" value="PTS_EIIA_TYPE_4"/>
    <property type="match status" value="1"/>
</dbReference>
<dbReference type="InterPro" id="IPR004701">
    <property type="entry name" value="PTS_EIIA_man-typ"/>
</dbReference>
<dbReference type="EMBL" id="AZFV01000019">
    <property type="protein sequence ID" value="KRM15791.1"/>
    <property type="molecule type" value="Genomic_DNA"/>
</dbReference>
<dbReference type="Pfam" id="PF03610">
    <property type="entry name" value="EIIA-man"/>
    <property type="match status" value="1"/>
</dbReference>
<keyword evidence="1" id="KW-0808">Transferase</keyword>
<dbReference type="STRING" id="1423774.FD31_GL000889"/>
<name>A0A0R1WDD5_9LACO</name>
<organism evidence="3 4">
    <name type="scientific">Companilactobacillus nantensis DSM 16982</name>
    <dbReference type="NCBI Taxonomy" id="1423774"/>
    <lineage>
        <taxon>Bacteria</taxon>
        <taxon>Bacillati</taxon>
        <taxon>Bacillota</taxon>
        <taxon>Bacilli</taxon>
        <taxon>Lactobacillales</taxon>
        <taxon>Lactobacillaceae</taxon>
        <taxon>Companilactobacillus</taxon>
    </lineage>
</organism>
<dbReference type="SUPFAM" id="SSF53062">
    <property type="entry name" value="PTS system fructose IIA component-like"/>
    <property type="match status" value="1"/>
</dbReference>
<dbReference type="GO" id="GO:0009401">
    <property type="term" value="P:phosphoenolpyruvate-dependent sugar phosphotransferase system"/>
    <property type="evidence" value="ECO:0007669"/>
    <property type="project" value="InterPro"/>
</dbReference>
<reference evidence="3 4" key="1">
    <citation type="journal article" date="2015" name="Genome Announc.">
        <title>Expanding the biotechnology potential of lactobacilli through comparative genomics of 213 strains and associated genera.</title>
        <authorList>
            <person name="Sun Z."/>
            <person name="Harris H.M."/>
            <person name="McCann A."/>
            <person name="Guo C."/>
            <person name="Argimon S."/>
            <person name="Zhang W."/>
            <person name="Yang X."/>
            <person name="Jeffery I.B."/>
            <person name="Cooney J.C."/>
            <person name="Kagawa T.F."/>
            <person name="Liu W."/>
            <person name="Song Y."/>
            <person name="Salvetti E."/>
            <person name="Wrobel A."/>
            <person name="Rasinkangas P."/>
            <person name="Parkhill J."/>
            <person name="Rea M.C."/>
            <person name="O'Sullivan O."/>
            <person name="Ritari J."/>
            <person name="Douillard F.P."/>
            <person name="Paul Ross R."/>
            <person name="Yang R."/>
            <person name="Briner A.E."/>
            <person name="Felis G.E."/>
            <person name="de Vos W.M."/>
            <person name="Barrangou R."/>
            <person name="Klaenhammer T.R."/>
            <person name="Caufield P.W."/>
            <person name="Cui Y."/>
            <person name="Zhang H."/>
            <person name="O'Toole P.W."/>
        </authorList>
    </citation>
    <scope>NUCLEOTIDE SEQUENCE [LARGE SCALE GENOMIC DNA]</scope>
    <source>
        <strain evidence="3 4">DSM 16982</strain>
    </source>
</reference>
<gene>
    <name evidence="3" type="ORF">FD31_GL000889</name>
</gene>
<protein>
    <submittedName>
        <fullName evidence="3">PTS system fructose IIA component</fullName>
    </submittedName>
</protein>
<proteinExistence type="predicted"/>
<dbReference type="GO" id="GO:0016020">
    <property type="term" value="C:membrane"/>
    <property type="evidence" value="ECO:0007669"/>
    <property type="project" value="InterPro"/>
</dbReference>
<evidence type="ECO:0000256" key="1">
    <source>
        <dbReference type="ARBA" id="ARBA00022679"/>
    </source>
</evidence>
<dbReference type="GO" id="GO:0016740">
    <property type="term" value="F:transferase activity"/>
    <property type="evidence" value="ECO:0007669"/>
    <property type="project" value="UniProtKB-KW"/>
</dbReference>
<dbReference type="InterPro" id="IPR051471">
    <property type="entry name" value="Bacterial_PTS_sugar_comp"/>
</dbReference>
<accession>A0A0R1WDD5</accession>
<sequence>MAEGMKNTIELFAGQNENVSYISAYVKKNDDLSETIDNLFSSFNDDDKVIIFTDLMGGSVNQRLTVKAQNNPNIFIVYGFNLPIVIEAILSKEEVTKSYIKKLVQVGKDSLGMVDIEDSESKNNNEDFFN</sequence>
<comment type="caution">
    <text evidence="3">The sequence shown here is derived from an EMBL/GenBank/DDBJ whole genome shotgun (WGS) entry which is preliminary data.</text>
</comment>